<dbReference type="CDD" id="cd11304">
    <property type="entry name" value="Cadherin_repeat"/>
    <property type="match status" value="2"/>
</dbReference>
<dbReference type="SMART" id="SM00112">
    <property type="entry name" value="CA"/>
    <property type="match status" value="1"/>
</dbReference>
<dbReference type="GO" id="GO:0045296">
    <property type="term" value="F:cadherin binding"/>
    <property type="evidence" value="ECO:0007669"/>
    <property type="project" value="TreeGrafter"/>
</dbReference>
<evidence type="ECO:0000259" key="6">
    <source>
        <dbReference type="PROSITE" id="PS50268"/>
    </source>
</evidence>
<dbReference type="GO" id="GO:0016477">
    <property type="term" value="P:cell migration"/>
    <property type="evidence" value="ECO:0007669"/>
    <property type="project" value="TreeGrafter"/>
</dbReference>
<dbReference type="GO" id="GO:0008013">
    <property type="term" value="F:beta-catenin binding"/>
    <property type="evidence" value="ECO:0007669"/>
    <property type="project" value="TreeGrafter"/>
</dbReference>
<organism evidence="7 8">
    <name type="scientific">Nothoprocta perdicaria</name>
    <name type="common">Chilean tinamou</name>
    <name type="synonym">Crypturus perdicarius</name>
    <dbReference type="NCBI Taxonomy" id="30464"/>
    <lineage>
        <taxon>Eukaryota</taxon>
        <taxon>Metazoa</taxon>
        <taxon>Chordata</taxon>
        <taxon>Craniata</taxon>
        <taxon>Vertebrata</taxon>
        <taxon>Euteleostomi</taxon>
        <taxon>Archelosauria</taxon>
        <taxon>Archosauria</taxon>
        <taxon>Dinosauria</taxon>
        <taxon>Saurischia</taxon>
        <taxon>Theropoda</taxon>
        <taxon>Coelurosauria</taxon>
        <taxon>Aves</taxon>
        <taxon>Palaeognathae</taxon>
        <taxon>Tinamiformes</taxon>
        <taxon>Tinamidae</taxon>
        <taxon>Nothoprocta</taxon>
    </lineage>
</organism>
<dbReference type="Proteomes" id="UP000694420">
    <property type="component" value="Unplaced"/>
</dbReference>
<keyword evidence="3 5" id="KW-0106">Calcium</keyword>
<dbReference type="AlphaFoldDB" id="A0A8C7EFB6"/>
<dbReference type="FunFam" id="2.60.40.60:FF:000104">
    <property type="entry name" value="cadherin-23 isoform X1"/>
    <property type="match status" value="1"/>
</dbReference>
<reference evidence="7" key="1">
    <citation type="submission" date="2025-08" db="UniProtKB">
        <authorList>
            <consortium name="Ensembl"/>
        </authorList>
    </citation>
    <scope>IDENTIFICATION</scope>
</reference>
<dbReference type="Pfam" id="PF00028">
    <property type="entry name" value="Cadherin"/>
    <property type="match status" value="1"/>
</dbReference>
<feature type="domain" description="Cadherin" evidence="6">
    <location>
        <begin position="30"/>
        <end position="107"/>
    </location>
</feature>
<dbReference type="GO" id="GO:0016342">
    <property type="term" value="C:catenin complex"/>
    <property type="evidence" value="ECO:0007669"/>
    <property type="project" value="TreeGrafter"/>
</dbReference>
<dbReference type="PANTHER" id="PTHR24027:SF438">
    <property type="entry name" value="CADHERIN 23"/>
    <property type="match status" value="1"/>
</dbReference>
<dbReference type="PANTHER" id="PTHR24027">
    <property type="entry name" value="CADHERIN-23"/>
    <property type="match status" value="1"/>
</dbReference>
<dbReference type="SUPFAM" id="SSF49313">
    <property type="entry name" value="Cadherin-like"/>
    <property type="match status" value="2"/>
</dbReference>
<dbReference type="Gene3D" id="2.60.40.60">
    <property type="entry name" value="Cadherins"/>
    <property type="match status" value="2"/>
</dbReference>
<evidence type="ECO:0000313" key="8">
    <source>
        <dbReference type="Proteomes" id="UP000694420"/>
    </source>
</evidence>
<evidence type="ECO:0000256" key="1">
    <source>
        <dbReference type="ARBA" id="ARBA00004370"/>
    </source>
</evidence>
<dbReference type="GO" id="GO:0031175">
    <property type="term" value="P:neuron projection development"/>
    <property type="evidence" value="ECO:0007669"/>
    <property type="project" value="TreeGrafter"/>
</dbReference>
<evidence type="ECO:0000256" key="3">
    <source>
        <dbReference type="ARBA" id="ARBA00022837"/>
    </source>
</evidence>
<reference evidence="7" key="2">
    <citation type="submission" date="2025-09" db="UniProtKB">
        <authorList>
            <consortium name="Ensembl"/>
        </authorList>
    </citation>
    <scope>IDENTIFICATION</scope>
</reference>
<proteinExistence type="predicted"/>
<dbReference type="GO" id="GO:0007156">
    <property type="term" value="P:homophilic cell adhesion via plasma membrane adhesion molecules"/>
    <property type="evidence" value="ECO:0007669"/>
    <property type="project" value="InterPro"/>
</dbReference>
<keyword evidence="8" id="KW-1185">Reference proteome</keyword>
<keyword evidence="4" id="KW-0472">Membrane</keyword>
<dbReference type="PRINTS" id="PR00205">
    <property type="entry name" value="CADHERIN"/>
</dbReference>
<dbReference type="GO" id="GO:0005509">
    <property type="term" value="F:calcium ion binding"/>
    <property type="evidence" value="ECO:0007669"/>
    <property type="project" value="UniProtKB-UniRule"/>
</dbReference>
<dbReference type="InterPro" id="IPR002126">
    <property type="entry name" value="Cadherin-like_dom"/>
</dbReference>
<dbReference type="InterPro" id="IPR020894">
    <property type="entry name" value="Cadherin_CS"/>
</dbReference>
<dbReference type="PROSITE" id="PS00232">
    <property type="entry name" value="CADHERIN_1"/>
    <property type="match status" value="1"/>
</dbReference>
<dbReference type="Ensembl" id="ENSNPET00000016457.1">
    <property type="protein sequence ID" value="ENSNPEP00000016059.1"/>
    <property type="gene ID" value="ENSNPEG00000011972.1"/>
</dbReference>
<keyword evidence="2" id="KW-0677">Repeat</keyword>
<protein>
    <recommendedName>
        <fullName evidence="6">Cadherin domain-containing protein</fullName>
    </recommendedName>
</protein>
<evidence type="ECO:0000256" key="2">
    <source>
        <dbReference type="ARBA" id="ARBA00022737"/>
    </source>
</evidence>
<evidence type="ECO:0000256" key="5">
    <source>
        <dbReference type="PROSITE-ProRule" id="PRU00043"/>
    </source>
</evidence>
<dbReference type="InterPro" id="IPR015919">
    <property type="entry name" value="Cadherin-like_sf"/>
</dbReference>
<evidence type="ECO:0000256" key="4">
    <source>
        <dbReference type="ARBA" id="ARBA00023136"/>
    </source>
</evidence>
<comment type="subcellular location">
    <subcellularLocation>
        <location evidence="1">Membrane</location>
    </subcellularLocation>
</comment>
<dbReference type="PROSITE" id="PS50268">
    <property type="entry name" value="CADHERIN_2"/>
    <property type="match status" value="1"/>
</dbReference>
<accession>A0A8C7EFB6</accession>
<name>A0A8C7EFB6_NOTPE</name>
<sequence length="155" mass="17130">MLSSIIPSWEKILKNSTLIQREERLWLLTDSGPNGQLNYEIVDGNTENSFSISRATGEIRSIRPLDREKLSQYTLTIKASDKGTPLQSTTVKVVINILDENDNAPRFSQIFSASVPENAPLGFTVTRVTTSDEDVGVNAVSSDTSSLVIEYKEHA</sequence>
<dbReference type="InterPro" id="IPR039808">
    <property type="entry name" value="Cadherin"/>
</dbReference>
<evidence type="ECO:0000313" key="7">
    <source>
        <dbReference type="Ensembl" id="ENSNPEP00000016059.1"/>
    </source>
</evidence>